<sequence length="335" mass="36641">ADQDTNDWLHTSMLNSPDPLHLPQASTEPSLRPQPMKREEQSGSWPQTRMMSQSPDPLHLACPPPVAKTKASKSLYAPSVPLPATFIDQSYLQTKRNDASYRSSPSAICQAAQPDGDSVLRSTETYDPLQFEEELMSSPHSVVTKSFKEAEMSWPGYYNFGNSSENEYDELADDEDSDSDGSDGDGPDWVPDPGLEDSRPPHPKDASVDSVLRRKAESSESKKCVAEPRLDSEYLTAHESQSPAAPGASPRSVSTVSTTSKPKDTRTLYRGFFKQFRKQSPVQMPTANANTARASGTPASVASSLSDTSHAKRLHSPISSSLEPATRKRRRVEGS</sequence>
<feature type="non-terminal residue" evidence="2">
    <location>
        <position position="1"/>
    </location>
</feature>
<feature type="region of interest" description="Disordered" evidence="1">
    <location>
        <begin position="156"/>
        <end position="335"/>
    </location>
</feature>
<feature type="compositionally biased region" description="Polar residues" evidence="1">
    <location>
        <begin position="278"/>
        <end position="308"/>
    </location>
</feature>
<accession>A0AAI8YZ90</accession>
<dbReference type="AlphaFoldDB" id="A0AAI8YZ90"/>
<evidence type="ECO:0000313" key="2">
    <source>
        <dbReference type="EMBL" id="CAK4019670.1"/>
    </source>
</evidence>
<protein>
    <submittedName>
        <fullName evidence="2">Uncharacterized protein</fullName>
    </submittedName>
</protein>
<feature type="compositionally biased region" description="Acidic residues" evidence="1">
    <location>
        <begin position="166"/>
        <end position="186"/>
    </location>
</feature>
<name>A0AAI8YZ90_9PEZI</name>
<feature type="compositionally biased region" description="Polar residues" evidence="1">
    <location>
        <begin position="42"/>
        <end position="55"/>
    </location>
</feature>
<comment type="caution">
    <text evidence="2">The sequence shown here is derived from an EMBL/GenBank/DDBJ whole genome shotgun (WGS) entry which is preliminary data.</text>
</comment>
<feature type="compositionally biased region" description="Polar residues" evidence="1">
    <location>
        <begin position="1"/>
        <end position="15"/>
    </location>
</feature>
<reference evidence="2" key="1">
    <citation type="submission" date="2023-11" db="EMBL/GenBank/DDBJ databases">
        <authorList>
            <person name="Alioto T."/>
            <person name="Alioto T."/>
            <person name="Gomez Garrido J."/>
        </authorList>
    </citation>
    <scope>NUCLEOTIDE SEQUENCE</scope>
</reference>
<evidence type="ECO:0000313" key="3">
    <source>
        <dbReference type="Proteomes" id="UP001296104"/>
    </source>
</evidence>
<organism evidence="2 3">
    <name type="scientific">Lecanosticta acicola</name>
    <dbReference type="NCBI Taxonomy" id="111012"/>
    <lineage>
        <taxon>Eukaryota</taxon>
        <taxon>Fungi</taxon>
        <taxon>Dikarya</taxon>
        <taxon>Ascomycota</taxon>
        <taxon>Pezizomycotina</taxon>
        <taxon>Dothideomycetes</taxon>
        <taxon>Dothideomycetidae</taxon>
        <taxon>Mycosphaerellales</taxon>
        <taxon>Mycosphaerellaceae</taxon>
        <taxon>Lecanosticta</taxon>
    </lineage>
</organism>
<evidence type="ECO:0000256" key="1">
    <source>
        <dbReference type="SAM" id="MobiDB-lite"/>
    </source>
</evidence>
<feature type="region of interest" description="Disordered" evidence="1">
    <location>
        <begin position="1"/>
        <end position="66"/>
    </location>
</feature>
<keyword evidence="3" id="KW-1185">Reference proteome</keyword>
<dbReference type="Proteomes" id="UP001296104">
    <property type="component" value="Unassembled WGS sequence"/>
</dbReference>
<feature type="region of interest" description="Disordered" evidence="1">
    <location>
        <begin position="97"/>
        <end position="121"/>
    </location>
</feature>
<dbReference type="EMBL" id="CAVMBE010000026">
    <property type="protein sequence ID" value="CAK4019670.1"/>
    <property type="molecule type" value="Genomic_DNA"/>
</dbReference>
<feature type="compositionally biased region" description="Polar residues" evidence="1">
    <location>
        <begin position="97"/>
        <end position="107"/>
    </location>
</feature>
<proteinExistence type="predicted"/>
<feature type="compositionally biased region" description="Basic and acidic residues" evidence="1">
    <location>
        <begin position="196"/>
        <end position="232"/>
    </location>
</feature>
<gene>
    <name evidence="2" type="ORF">LECACI_7A004706</name>
</gene>